<comment type="caution">
    <text evidence="4">The sequence shown here is derived from an EMBL/GenBank/DDBJ whole genome shotgun (WGS) entry which is preliminary data.</text>
</comment>
<evidence type="ECO:0000313" key="4">
    <source>
        <dbReference type="EMBL" id="OAY48296.1"/>
    </source>
</evidence>
<feature type="compositionally biased region" description="Low complexity" evidence="1">
    <location>
        <begin position="69"/>
        <end position="81"/>
    </location>
</feature>
<keyword evidence="5" id="KW-1185">Reference proteome</keyword>
<feature type="region of interest" description="Disordered" evidence="1">
    <location>
        <begin position="61"/>
        <end position="81"/>
    </location>
</feature>
<keyword evidence="2" id="KW-0812">Transmembrane</keyword>
<protein>
    <recommendedName>
        <fullName evidence="3">Glycosyl transferase CAP10 domain-containing protein</fullName>
    </recommendedName>
</protein>
<dbReference type="AlphaFoldDB" id="A0A2C9VQZ2"/>
<keyword evidence="2" id="KW-0472">Membrane</keyword>
<gene>
    <name evidence="4" type="ORF">MANES_06G147600v8</name>
</gene>
<dbReference type="EMBL" id="CM004392">
    <property type="protein sequence ID" value="OAY48296.1"/>
    <property type="molecule type" value="Genomic_DNA"/>
</dbReference>
<dbReference type="Proteomes" id="UP000091857">
    <property type="component" value="Chromosome 6"/>
</dbReference>
<proteinExistence type="predicted"/>
<dbReference type="Gramene" id="Manes.06G147600.1.v8.1">
    <property type="protein sequence ID" value="Manes.06G147600.1.v8.1.CDS"/>
    <property type="gene ID" value="Manes.06G147600.v8.1"/>
</dbReference>
<dbReference type="PANTHER" id="PTHR12203:SF99">
    <property type="entry name" value="OS04G0534100 PROTEIN"/>
    <property type="match status" value="1"/>
</dbReference>
<dbReference type="PANTHER" id="PTHR12203">
    <property type="entry name" value="KDEL LYS-ASP-GLU-LEU CONTAINING - RELATED"/>
    <property type="match status" value="1"/>
</dbReference>
<evidence type="ECO:0000256" key="2">
    <source>
        <dbReference type="SAM" id="Phobius"/>
    </source>
</evidence>
<dbReference type="InterPro" id="IPR051091">
    <property type="entry name" value="O-Glucosyltr/Glycosyltrsf_90"/>
</dbReference>
<dbReference type="Pfam" id="PF05686">
    <property type="entry name" value="Glyco_transf_90"/>
    <property type="match status" value="1"/>
</dbReference>
<evidence type="ECO:0000256" key="1">
    <source>
        <dbReference type="SAM" id="MobiDB-lite"/>
    </source>
</evidence>
<dbReference type="InterPro" id="IPR006598">
    <property type="entry name" value="CAP10"/>
</dbReference>
<accession>A0A2C9VQZ2</accession>
<sequence length="524" mass="61363">MRENRAQQRVQSYLQYGSGFYCQLKETIWTSTKLPARFSLFIFLLFILVCAFVSTRLLNSTDGTRGSAQEPLLTTETTTQNPETPIKKIEIPLDCDAFNLTGTCPANYPTIISENQYRPSVSTCPEYFRWIHEDLRPWARTGITREMVDRAKRTANFRLVILKGKAYLETYTKSFQTRDVFTLWGILQLLRRYPGRVPDLELMFDCVDWPVVKSREYSGPNAMAPPPLFRYCGDDDTLDIVFPDWSFWGWPEVNIKPWENLLNDLKEGNKKTRWMDREPYAYWKGNPVVAETRQDLMRCNVSEQQDWSARVYAQDWIRESQQGYKQSNLASQCSHRYKIYIEGSAWSVSEKYILACDSVTLVVKPHYYDFFTRSLRPIEHYWPIKDNSKCRSIKFAVEWGNSHKRKAQAIGKAASEFIQNELQMEYVYDYMFHLLNEYANLLTFKPVVPPQAIELCSESMACRLGGVEKEFMMESMVKGPAETSPCTMLPPYDPPSLHAIFRRKENTIKQVELWEKKYWDNQNN</sequence>
<keyword evidence="2" id="KW-1133">Transmembrane helix</keyword>
<feature type="domain" description="Glycosyl transferase CAP10" evidence="3">
    <location>
        <begin position="196"/>
        <end position="445"/>
    </location>
</feature>
<dbReference type="OrthoDB" id="202415at2759"/>
<dbReference type="OMA" id="LESQCTH"/>
<name>A0A2C9VQZ2_MANES</name>
<dbReference type="SMART" id="SM00672">
    <property type="entry name" value="CAP10"/>
    <property type="match status" value="1"/>
</dbReference>
<evidence type="ECO:0000259" key="3">
    <source>
        <dbReference type="SMART" id="SM00672"/>
    </source>
</evidence>
<evidence type="ECO:0000313" key="5">
    <source>
        <dbReference type="Proteomes" id="UP000091857"/>
    </source>
</evidence>
<feature type="transmembrane region" description="Helical" evidence="2">
    <location>
        <begin position="38"/>
        <end position="58"/>
    </location>
</feature>
<organism evidence="4 5">
    <name type="scientific">Manihot esculenta</name>
    <name type="common">Cassava</name>
    <name type="synonym">Jatropha manihot</name>
    <dbReference type="NCBI Taxonomy" id="3983"/>
    <lineage>
        <taxon>Eukaryota</taxon>
        <taxon>Viridiplantae</taxon>
        <taxon>Streptophyta</taxon>
        <taxon>Embryophyta</taxon>
        <taxon>Tracheophyta</taxon>
        <taxon>Spermatophyta</taxon>
        <taxon>Magnoliopsida</taxon>
        <taxon>eudicotyledons</taxon>
        <taxon>Gunneridae</taxon>
        <taxon>Pentapetalae</taxon>
        <taxon>rosids</taxon>
        <taxon>fabids</taxon>
        <taxon>Malpighiales</taxon>
        <taxon>Euphorbiaceae</taxon>
        <taxon>Crotonoideae</taxon>
        <taxon>Manihoteae</taxon>
        <taxon>Manihot</taxon>
    </lineage>
</organism>
<reference evidence="5" key="1">
    <citation type="journal article" date="2016" name="Nat. Biotechnol.">
        <title>Sequencing wild and cultivated cassava and related species reveals extensive interspecific hybridization and genetic diversity.</title>
        <authorList>
            <person name="Bredeson J.V."/>
            <person name="Lyons J.B."/>
            <person name="Prochnik S.E."/>
            <person name="Wu G.A."/>
            <person name="Ha C.M."/>
            <person name="Edsinger-Gonzales E."/>
            <person name="Grimwood J."/>
            <person name="Schmutz J."/>
            <person name="Rabbi I.Y."/>
            <person name="Egesi C."/>
            <person name="Nauluvula P."/>
            <person name="Lebot V."/>
            <person name="Ndunguru J."/>
            <person name="Mkamilo G."/>
            <person name="Bart R.S."/>
            <person name="Setter T.L."/>
            <person name="Gleadow R.M."/>
            <person name="Kulakow P."/>
            <person name="Ferguson M.E."/>
            <person name="Rounsley S."/>
            <person name="Rokhsar D.S."/>
        </authorList>
    </citation>
    <scope>NUCLEOTIDE SEQUENCE [LARGE SCALE GENOMIC DNA]</scope>
    <source>
        <strain evidence="5">cv. AM560-2</strain>
    </source>
</reference>